<dbReference type="AlphaFoldDB" id="A0A8S0UJ74"/>
<feature type="region of interest" description="Disordered" evidence="1">
    <location>
        <begin position="176"/>
        <end position="203"/>
    </location>
</feature>
<keyword evidence="3" id="KW-1185">Reference proteome</keyword>
<organism evidence="2 3">
    <name type="scientific">Olea europaea subsp. europaea</name>
    <dbReference type="NCBI Taxonomy" id="158383"/>
    <lineage>
        <taxon>Eukaryota</taxon>
        <taxon>Viridiplantae</taxon>
        <taxon>Streptophyta</taxon>
        <taxon>Embryophyta</taxon>
        <taxon>Tracheophyta</taxon>
        <taxon>Spermatophyta</taxon>
        <taxon>Magnoliopsida</taxon>
        <taxon>eudicotyledons</taxon>
        <taxon>Gunneridae</taxon>
        <taxon>Pentapetalae</taxon>
        <taxon>asterids</taxon>
        <taxon>lamiids</taxon>
        <taxon>Lamiales</taxon>
        <taxon>Oleaceae</taxon>
        <taxon>Oleeae</taxon>
        <taxon>Olea</taxon>
    </lineage>
</organism>
<name>A0A8S0UJ74_OLEEU</name>
<comment type="caution">
    <text evidence="2">The sequence shown here is derived from an EMBL/GenBank/DDBJ whole genome shotgun (WGS) entry which is preliminary data.</text>
</comment>
<dbReference type="EMBL" id="CACTIH010007834">
    <property type="protein sequence ID" value="CAA3018417.1"/>
    <property type="molecule type" value="Genomic_DNA"/>
</dbReference>
<feature type="region of interest" description="Disordered" evidence="1">
    <location>
        <begin position="151"/>
        <end position="170"/>
    </location>
</feature>
<proteinExistence type="predicted"/>
<dbReference type="OrthoDB" id="10062410at2759"/>
<evidence type="ECO:0000256" key="1">
    <source>
        <dbReference type="SAM" id="MobiDB-lite"/>
    </source>
</evidence>
<accession>A0A8S0UJ74</accession>
<sequence>MLSEICTYALLSGQGGFGLVDPSLPLLPPPTCAPILCWPFERTDLQTMSVGLLACWPVGLLGCGLRPWTVRMDCKCKLSLILSSGSETGHFLSHEISCIGGRLETGECVSNNGDPLYVSTACFLLGVSSSRFRHAIHYGAVLQPQYPVTKSGRRRERIRRETGKKRKEERRHFWNNYSGRGLGRRNNFSRPEPPVRGKAKPPSRSDLLIAGLHSQHGAVPFRCKILAGDVPAMWSWTVCPLWLCGSVALWLCGSVALWPCGPVALEQWQEQRCRGHLHA</sequence>
<protein>
    <submittedName>
        <fullName evidence="2">Uncharacterized protein</fullName>
    </submittedName>
</protein>
<feature type="compositionally biased region" description="Basic residues" evidence="1">
    <location>
        <begin position="151"/>
        <end position="169"/>
    </location>
</feature>
<gene>
    <name evidence="2" type="ORF">OLEA9_A054989</name>
</gene>
<reference evidence="2 3" key="1">
    <citation type="submission" date="2019-12" db="EMBL/GenBank/DDBJ databases">
        <authorList>
            <person name="Alioto T."/>
            <person name="Alioto T."/>
            <person name="Gomez Garrido J."/>
        </authorList>
    </citation>
    <scope>NUCLEOTIDE SEQUENCE [LARGE SCALE GENOMIC DNA]</scope>
</reference>
<evidence type="ECO:0000313" key="2">
    <source>
        <dbReference type="EMBL" id="CAA3018417.1"/>
    </source>
</evidence>
<evidence type="ECO:0000313" key="3">
    <source>
        <dbReference type="Proteomes" id="UP000594638"/>
    </source>
</evidence>
<dbReference type="Gramene" id="OE9A054989T1">
    <property type="protein sequence ID" value="OE9A054989C1"/>
    <property type="gene ID" value="OE9A054989"/>
</dbReference>
<dbReference type="Proteomes" id="UP000594638">
    <property type="component" value="Unassembled WGS sequence"/>
</dbReference>